<keyword evidence="3" id="KW-0378">Hydrolase</keyword>
<gene>
    <name evidence="8" type="ORF">F8M41_005740</name>
</gene>
<dbReference type="InterPro" id="IPR015500">
    <property type="entry name" value="Peptidase_S8_subtilisin-rel"/>
</dbReference>
<dbReference type="PROSITE" id="PS00138">
    <property type="entry name" value="SUBTILASE_SER"/>
    <property type="match status" value="1"/>
</dbReference>
<dbReference type="InterPro" id="IPR023828">
    <property type="entry name" value="Peptidase_S8_Ser-AS"/>
</dbReference>
<reference evidence="8 9" key="1">
    <citation type="journal article" date="2019" name="Environ. Microbiol.">
        <title>At the nexus of three kingdoms: the genome of the mycorrhizal fungus Gigaspora margarita provides insights into plant, endobacterial and fungal interactions.</title>
        <authorList>
            <person name="Venice F."/>
            <person name="Ghignone S."/>
            <person name="Salvioli di Fossalunga A."/>
            <person name="Amselem J."/>
            <person name="Novero M."/>
            <person name="Xianan X."/>
            <person name="Sedzielewska Toro K."/>
            <person name="Morin E."/>
            <person name="Lipzen A."/>
            <person name="Grigoriev I.V."/>
            <person name="Henrissat B."/>
            <person name="Martin F.M."/>
            <person name="Bonfante P."/>
        </authorList>
    </citation>
    <scope>NUCLEOTIDE SEQUENCE [LARGE SCALE GENOMIC DNA]</scope>
    <source>
        <strain evidence="8 9">BEG34</strain>
    </source>
</reference>
<dbReference type="InterPro" id="IPR036852">
    <property type="entry name" value="Peptidase_S8/S53_dom_sf"/>
</dbReference>
<accession>A0A8H4AXC9</accession>
<dbReference type="GO" id="GO:0006508">
    <property type="term" value="P:proteolysis"/>
    <property type="evidence" value="ECO:0007669"/>
    <property type="project" value="UniProtKB-KW"/>
</dbReference>
<dbReference type="GO" id="GO:0005615">
    <property type="term" value="C:extracellular space"/>
    <property type="evidence" value="ECO:0007669"/>
    <property type="project" value="TreeGrafter"/>
</dbReference>
<dbReference type="InterPro" id="IPR000209">
    <property type="entry name" value="Peptidase_S8/S53_dom"/>
</dbReference>
<dbReference type="PRINTS" id="PR00723">
    <property type="entry name" value="SUBTILISIN"/>
</dbReference>
<feature type="domain" description="Peptidase S8/S53" evidence="7">
    <location>
        <begin position="231"/>
        <end position="440"/>
    </location>
</feature>
<dbReference type="InterPro" id="IPR034193">
    <property type="entry name" value="PCSK9_ProteinaseK-like"/>
</dbReference>
<comment type="caution">
    <text evidence="5">Lacks conserved residue(s) required for the propagation of feature annotation.</text>
</comment>
<comment type="caution">
    <text evidence="8">The sequence shown here is derived from an EMBL/GenBank/DDBJ whole genome shotgun (WGS) entry which is preliminary data.</text>
</comment>
<evidence type="ECO:0000256" key="5">
    <source>
        <dbReference type="PROSITE-ProRule" id="PRU01240"/>
    </source>
</evidence>
<keyword evidence="6" id="KW-0472">Membrane</keyword>
<dbReference type="Proteomes" id="UP000439903">
    <property type="component" value="Unassembled WGS sequence"/>
</dbReference>
<dbReference type="SUPFAM" id="SSF52743">
    <property type="entry name" value="Subtilisin-like"/>
    <property type="match status" value="1"/>
</dbReference>
<dbReference type="PANTHER" id="PTHR43806">
    <property type="entry name" value="PEPTIDASE S8"/>
    <property type="match status" value="1"/>
</dbReference>
<dbReference type="PANTHER" id="PTHR43806:SF11">
    <property type="entry name" value="CEREVISIN-RELATED"/>
    <property type="match status" value="1"/>
</dbReference>
<keyword evidence="9" id="KW-1185">Reference proteome</keyword>
<proteinExistence type="inferred from homology"/>
<evidence type="ECO:0000256" key="4">
    <source>
        <dbReference type="ARBA" id="ARBA00022825"/>
    </source>
</evidence>
<dbReference type="GO" id="GO:0004252">
    <property type="term" value="F:serine-type endopeptidase activity"/>
    <property type="evidence" value="ECO:0007669"/>
    <property type="project" value="InterPro"/>
</dbReference>
<dbReference type="CDD" id="cd04077">
    <property type="entry name" value="Peptidases_S8_PCSK9_ProteinaseK_like"/>
    <property type="match status" value="1"/>
</dbReference>
<evidence type="ECO:0000313" key="8">
    <source>
        <dbReference type="EMBL" id="KAF0541177.1"/>
    </source>
</evidence>
<sequence length="457" mass="49930">MAIPREKLYITPSPLEDDVTCPNLGGTNEPLIDYNVVLKTDATNYDSVVKNHFEMLEKCLQRERHNVHELDFSSIKDNNNVIFDFSVKGMIAGYTTKFTKSFVENYLSKLHEVAIVNENKVIEDPFENEFVKQAPLVRKTVRPVAKMPNLDRIDQENYPLNLKYIYPDSAGAGVDVFVVDSCVLKVTICNAIFYALIKNVIIIITFYFRGIFLEHEEFQGRQGKTVVEKTFCGNNLADENGHGTNVASIVGGKTLGVANYANIIGVKITGKDCPLNAQNIINGITYVMQQKANDPGRKFVLNLSVTSSDAAVGEVASKAVEAGIHFVAAAGNRNLDACGFFPGKVETVVTVAATKITLNQDWATEFTNWGKCVTLFAPGEKVPVAGIGNSSEITLDSGTSLSTPHVSGAIALMLAEGDSTPEQSKEGLLKIATKDKIKGLDYRPTANVLLRIRNAVI</sequence>
<dbReference type="EMBL" id="WTPW01000156">
    <property type="protein sequence ID" value="KAF0541177.1"/>
    <property type="molecule type" value="Genomic_DNA"/>
</dbReference>
<organism evidence="8 9">
    <name type="scientific">Gigaspora margarita</name>
    <dbReference type="NCBI Taxonomy" id="4874"/>
    <lineage>
        <taxon>Eukaryota</taxon>
        <taxon>Fungi</taxon>
        <taxon>Fungi incertae sedis</taxon>
        <taxon>Mucoromycota</taxon>
        <taxon>Glomeromycotina</taxon>
        <taxon>Glomeromycetes</taxon>
        <taxon>Diversisporales</taxon>
        <taxon>Gigasporaceae</taxon>
        <taxon>Gigaspora</taxon>
    </lineage>
</organism>
<evidence type="ECO:0000259" key="7">
    <source>
        <dbReference type="Pfam" id="PF00082"/>
    </source>
</evidence>
<dbReference type="OrthoDB" id="206201at2759"/>
<dbReference type="PROSITE" id="PS51892">
    <property type="entry name" value="SUBTILASE"/>
    <property type="match status" value="1"/>
</dbReference>
<name>A0A8H4AXC9_GIGMA</name>
<dbReference type="InterPro" id="IPR022398">
    <property type="entry name" value="Peptidase_S8_His-AS"/>
</dbReference>
<evidence type="ECO:0000256" key="1">
    <source>
        <dbReference type="ARBA" id="ARBA00011073"/>
    </source>
</evidence>
<keyword evidence="6" id="KW-0812">Transmembrane</keyword>
<feature type="transmembrane region" description="Helical" evidence="6">
    <location>
        <begin position="191"/>
        <end position="212"/>
    </location>
</feature>
<comment type="similarity">
    <text evidence="1 5">Belongs to the peptidase S8 family.</text>
</comment>
<dbReference type="PROSITE" id="PS00137">
    <property type="entry name" value="SUBTILASE_HIS"/>
    <property type="match status" value="1"/>
</dbReference>
<keyword evidence="6" id="KW-1133">Transmembrane helix</keyword>
<evidence type="ECO:0000313" key="9">
    <source>
        <dbReference type="Proteomes" id="UP000439903"/>
    </source>
</evidence>
<keyword evidence="4" id="KW-0720">Serine protease</keyword>
<protein>
    <submittedName>
        <fullName evidence="8">Subtilisin-like protein</fullName>
    </submittedName>
</protein>
<evidence type="ECO:0000256" key="2">
    <source>
        <dbReference type="ARBA" id="ARBA00022670"/>
    </source>
</evidence>
<evidence type="ECO:0000256" key="3">
    <source>
        <dbReference type="ARBA" id="ARBA00022801"/>
    </source>
</evidence>
<dbReference type="InterPro" id="IPR050131">
    <property type="entry name" value="Peptidase_S8_subtilisin-like"/>
</dbReference>
<evidence type="ECO:0000256" key="6">
    <source>
        <dbReference type="SAM" id="Phobius"/>
    </source>
</evidence>
<dbReference type="Gene3D" id="3.40.50.200">
    <property type="entry name" value="Peptidase S8/S53 domain"/>
    <property type="match status" value="1"/>
</dbReference>
<keyword evidence="2" id="KW-0645">Protease</keyword>
<dbReference type="Pfam" id="PF00082">
    <property type="entry name" value="Peptidase_S8"/>
    <property type="match status" value="1"/>
</dbReference>
<dbReference type="AlphaFoldDB" id="A0A8H4AXC9"/>